<evidence type="ECO:0008006" key="4">
    <source>
        <dbReference type="Google" id="ProtNLM"/>
    </source>
</evidence>
<dbReference type="RefSeq" id="WP_290360009.1">
    <property type="nucleotide sequence ID" value="NZ_JAUHHC010000004.1"/>
</dbReference>
<keyword evidence="3" id="KW-1185">Reference proteome</keyword>
<proteinExistence type="predicted"/>
<protein>
    <recommendedName>
        <fullName evidence="4">MSHA biogenesis protein MshK</fullName>
    </recommendedName>
</protein>
<gene>
    <name evidence="2" type="ORF">QWJ38_15480</name>
</gene>
<sequence>MLVLLACLGHGAMAQPQPPAETSRSSADWLTPQPGAFGMPGTGSSSDAAAGDAGAGLRVTLVGPTRRLAVIDGETLKIGNIHNGARLLDIRSNGVVLLKDGQRETLSMSPAVVKTPKASAGSKPGETARARKSNEKKAPGAVRKGEDQ</sequence>
<dbReference type="EMBL" id="JAUHHC010000004">
    <property type="protein sequence ID" value="MDN3921694.1"/>
    <property type="molecule type" value="Genomic_DNA"/>
</dbReference>
<evidence type="ECO:0000313" key="3">
    <source>
        <dbReference type="Proteomes" id="UP001228044"/>
    </source>
</evidence>
<feature type="compositionally biased region" description="Basic and acidic residues" evidence="1">
    <location>
        <begin position="126"/>
        <end position="148"/>
    </location>
</feature>
<name>A0ABT8DX61_9BURK</name>
<accession>A0ABT8DX61</accession>
<organism evidence="2 3">
    <name type="scientific">Roseateles violae</name>
    <dbReference type="NCBI Taxonomy" id="3058042"/>
    <lineage>
        <taxon>Bacteria</taxon>
        <taxon>Pseudomonadati</taxon>
        <taxon>Pseudomonadota</taxon>
        <taxon>Betaproteobacteria</taxon>
        <taxon>Burkholderiales</taxon>
        <taxon>Sphaerotilaceae</taxon>
        <taxon>Roseateles</taxon>
    </lineage>
</organism>
<evidence type="ECO:0000256" key="1">
    <source>
        <dbReference type="SAM" id="MobiDB-lite"/>
    </source>
</evidence>
<comment type="caution">
    <text evidence="2">The sequence shown here is derived from an EMBL/GenBank/DDBJ whole genome shotgun (WGS) entry which is preliminary data.</text>
</comment>
<dbReference type="Proteomes" id="UP001228044">
    <property type="component" value="Unassembled WGS sequence"/>
</dbReference>
<feature type="region of interest" description="Disordered" evidence="1">
    <location>
        <begin position="103"/>
        <end position="148"/>
    </location>
</feature>
<reference evidence="2 3" key="1">
    <citation type="submission" date="2023-06" db="EMBL/GenBank/DDBJ databases">
        <title>Pelomonas sp. PFR6 16S ribosomal RNA gene Genome sequencing and assembly.</title>
        <authorList>
            <person name="Woo H."/>
        </authorList>
    </citation>
    <scope>NUCLEOTIDE SEQUENCE [LARGE SCALE GENOMIC DNA]</scope>
    <source>
        <strain evidence="2 3">PFR6</strain>
    </source>
</reference>
<evidence type="ECO:0000313" key="2">
    <source>
        <dbReference type="EMBL" id="MDN3921694.1"/>
    </source>
</evidence>